<accession>A0A8H7PCU4</accession>
<protein>
    <submittedName>
        <fullName evidence="1">Uncharacterized protein</fullName>
    </submittedName>
</protein>
<evidence type="ECO:0000313" key="1">
    <source>
        <dbReference type="EMBL" id="KAG2171498.1"/>
    </source>
</evidence>
<organism evidence="1 2">
    <name type="scientific">Mortierella isabellina</name>
    <name type="common">Filamentous fungus</name>
    <name type="synonym">Umbelopsis isabellina</name>
    <dbReference type="NCBI Taxonomy" id="91625"/>
    <lineage>
        <taxon>Eukaryota</taxon>
        <taxon>Fungi</taxon>
        <taxon>Fungi incertae sedis</taxon>
        <taxon>Mucoromycota</taxon>
        <taxon>Mucoromycotina</taxon>
        <taxon>Umbelopsidomycetes</taxon>
        <taxon>Umbelopsidales</taxon>
        <taxon>Umbelopsidaceae</taxon>
        <taxon>Umbelopsis</taxon>
    </lineage>
</organism>
<dbReference type="AlphaFoldDB" id="A0A8H7PCU4"/>
<dbReference type="OrthoDB" id="655030at2759"/>
<gene>
    <name evidence="1" type="ORF">INT43_009159</name>
</gene>
<keyword evidence="2" id="KW-1185">Reference proteome</keyword>
<dbReference type="PANTHER" id="PTHR46865">
    <property type="entry name" value="OXIDOREDUCTASE-RELATED"/>
    <property type="match status" value="1"/>
</dbReference>
<dbReference type="Proteomes" id="UP000654370">
    <property type="component" value="Unassembled WGS sequence"/>
</dbReference>
<sequence length="143" mass="16151">MCRSHNATETQVYFALRDDSEELRIPKSPIEKQIEFWAQKFSRSGWQTDRFIEGMATTKASIARKSFMHAAYCPSPFNGQGITASLVGAFVLAGEINRNTQNLSGHLRTTKDVMTIYQRNSKRKPIAVAIWNTSNATRDFNSS</sequence>
<comment type="caution">
    <text evidence="1">The sequence shown here is derived from an EMBL/GenBank/DDBJ whole genome shotgun (WGS) entry which is preliminary data.</text>
</comment>
<dbReference type="InterPro" id="IPR051704">
    <property type="entry name" value="FAD_aromatic-hydroxylase"/>
</dbReference>
<dbReference type="Gene3D" id="3.50.50.60">
    <property type="entry name" value="FAD/NAD(P)-binding domain"/>
    <property type="match status" value="1"/>
</dbReference>
<dbReference type="EMBL" id="JAEPQZ010000021">
    <property type="protein sequence ID" value="KAG2171498.1"/>
    <property type="molecule type" value="Genomic_DNA"/>
</dbReference>
<proteinExistence type="predicted"/>
<dbReference type="InterPro" id="IPR036188">
    <property type="entry name" value="FAD/NAD-bd_sf"/>
</dbReference>
<evidence type="ECO:0000313" key="2">
    <source>
        <dbReference type="Proteomes" id="UP000654370"/>
    </source>
</evidence>
<name>A0A8H7PCU4_MORIS</name>
<reference evidence="1" key="1">
    <citation type="submission" date="2020-12" db="EMBL/GenBank/DDBJ databases">
        <title>Metabolic potential, ecology and presence of endohyphal bacteria is reflected in genomic diversity of Mucoromycotina.</title>
        <authorList>
            <person name="Muszewska A."/>
            <person name="Okrasinska A."/>
            <person name="Steczkiewicz K."/>
            <person name="Drgas O."/>
            <person name="Orlowska M."/>
            <person name="Perlinska-Lenart U."/>
            <person name="Aleksandrzak-Piekarczyk T."/>
            <person name="Szatraj K."/>
            <person name="Zielenkiewicz U."/>
            <person name="Pilsyk S."/>
            <person name="Malc E."/>
            <person name="Mieczkowski P."/>
            <person name="Kruszewska J.S."/>
            <person name="Biernat P."/>
            <person name="Pawlowska J."/>
        </authorList>
    </citation>
    <scope>NUCLEOTIDE SEQUENCE</scope>
    <source>
        <strain evidence="1">WA0000067209</strain>
    </source>
</reference>
<dbReference type="PANTHER" id="PTHR46865:SF2">
    <property type="entry name" value="MONOOXYGENASE"/>
    <property type="match status" value="1"/>
</dbReference>